<dbReference type="GeneID" id="78820922"/>
<dbReference type="Pfam" id="PF20033">
    <property type="entry name" value="DUF6438"/>
    <property type="match status" value="1"/>
</dbReference>
<evidence type="ECO:0000259" key="1">
    <source>
        <dbReference type="Pfam" id="PF20033"/>
    </source>
</evidence>
<evidence type="ECO:0000313" key="2">
    <source>
        <dbReference type="EMBL" id="MFC7140624.1"/>
    </source>
</evidence>
<dbReference type="PROSITE" id="PS51257">
    <property type="entry name" value="PROKAR_LIPOPROTEIN"/>
    <property type="match status" value="1"/>
</dbReference>
<dbReference type="InterPro" id="IPR045497">
    <property type="entry name" value="DUF6438"/>
</dbReference>
<feature type="domain" description="DUF6438" evidence="1">
    <location>
        <begin position="42"/>
        <end position="153"/>
    </location>
</feature>
<evidence type="ECO:0000313" key="3">
    <source>
        <dbReference type="Proteomes" id="UP001596432"/>
    </source>
</evidence>
<organism evidence="2 3">
    <name type="scientific">Halosimplex aquaticum</name>
    <dbReference type="NCBI Taxonomy" id="3026162"/>
    <lineage>
        <taxon>Archaea</taxon>
        <taxon>Methanobacteriati</taxon>
        <taxon>Methanobacteriota</taxon>
        <taxon>Stenosarchaea group</taxon>
        <taxon>Halobacteria</taxon>
        <taxon>Halobacteriales</taxon>
        <taxon>Haloarculaceae</taxon>
        <taxon>Halosimplex</taxon>
    </lineage>
</organism>
<protein>
    <submittedName>
        <fullName evidence="2">DUF6438 domain-containing protein</fullName>
    </submittedName>
</protein>
<keyword evidence="3" id="KW-1185">Reference proteome</keyword>
<gene>
    <name evidence="2" type="ORF">ACFQMA_12410</name>
</gene>
<comment type="caution">
    <text evidence="2">The sequence shown here is derived from an EMBL/GenBank/DDBJ whole genome shotgun (WGS) entry which is preliminary data.</text>
</comment>
<sequence length="186" mass="19943">MRTAFAALVALVLLAGCQGILGERLVDDPAEPAYPDDADTVSVEYRNGLCDGNCPAFSVEICGNGTVFYTGFANVNATGLHRYSVPQSNATAILNASYRADFFALNESYPAQADGASSQWTRVTVGNESHSVTDHGSAWGTAPERLGEFQSTLLERAAVGPLIRGGDGDIDDERYDELEARRPFCR</sequence>
<dbReference type="AlphaFoldDB" id="A0ABD5XZY1"/>
<reference evidence="2 3" key="1">
    <citation type="journal article" date="2019" name="Int. J. Syst. Evol. Microbiol.">
        <title>The Global Catalogue of Microorganisms (GCM) 10K type strain sequencing project: providing services to taxonomists for standard genome sequencing and annotation.</title>
        <authorList>
            <consortium name="The Broad Institute Genomics Platform"/>
            <consortium name="The Broad Institute Genome Sequencing Center for Infectious Disease"/>
            <person name="Wu L."/>
            <person name="Ma J."/>
        </authorList>
    </citation>
    <scope>NUCLEOTIDE SEQUENCE [LARGE SCALE GENOMIC DNA]</scope>
    <source>
        <strain evidence="2 3">XZYJT29</strain>
    </source>
</reference>
<dbReference type="EMBL" id="JBHTAS010000001">
    <property type="protein sequence ID" value="MFC7140624.1"/>
    <property type="molecule type" value="Genomic_DNA"/>
</dbReference>
<dbReference type="RefSeq" id="WP_274321721.1">
    <property type="nucleotide sequence ID" value="NZ_CP118158.1"/>
</dbReference>
<dbReference type="Proteomes" id="UP001596432">
    <property type="component" value="Unassembled WGS sequence"/>
</dbReference>
<accession>A0ABD5XZY1</accession>
<name>A0ABD5XZY1_9EURY</name>
<proteinExistence type="predicted"/>